<dbReference type="RefSeq" id="WP_317995919.1">
    <property type="nucleotide sequence ID" value="NZ_AP025523.1"/>
</dbReference>
<evidence type="ECO:0008006" key="3">
    <source>
        <dbReference type="Google" id="ProtNLM"/>
    </source>
</evidence>
<evidence type="ECO:0000313" key="2">
    <source>
        <dbReference type="Proteomes" id="UP001317532"/>
    </source>
</evidence>
<keyword evidence="2" id="KW-1185">Reference proteome</keyword>
<gene>
    <name evidence="1" type="ORF">WPS_01060</name>
</gene>
<evidence type="ECO:0000313" key="1">
    <source>
        <dbReference type="EMBL" id="BDE04830.1"/>
    </source>
</evidence>
<accession>A0AAN2C7A7</accession>
<protein>
    <recommendedName>
        <fullName evidence="3">Flavin-nucleotide-binding protein</fullName>
    </recommendedName>
</protein>
<dbReference type="Gene3D" id="2.30.110.10">
    <property type="entry name" value="Electron Transport, Fmn-binding Protein, Chain A"/>
    <property type="match status" value="1"/>
</dbReference>
<sequence length="205" mass="21524">MPNTQIVRHPERAAYDRSTVDAILDAAYIAHLGAIVDGAPVVLPYVCARIGDELVLHGSRLAGTLTVIAQGTPVCTTVTHVDGLVLARSAFHTSMNYRCAVVHERARLVDDPAEKARMLDAMFERILPGPATQVRAMTDGEREATCVIALPLDAASAKVRIGGAIEPAADGDPSVWAGVVPLALRAGTPQPDAVTGADAPPPQLR</sequence>
<dbReference type="PANTHER" id="PTHR34071:SF2">
    <property type="entry name" value="FLAVIN-NUCLEOTIDE-BINDING PROTEIN"/>
    <property type="match status" value="1"/>
</dbReference>
<dbReference type="Proteomes" id="UP001317532">
    <property type="component" value="Chromosome"/>
</dbReference>
<dbReference type="InterPro" id="IPR024747">
    <property type="entry name" value="Pyridox_Oxase-rel"/>
</dbReference>
<proteinExistence type="predicted"/>
<dbReference type="KEGG" id="vab:WPS_01060"/>
<reference evidence="1 2" key="1">
    <citation type="journal article" date="2022" name="ISME Commun">
        <title>Vulcanimicrobium alpinus gen. nov. sp. nov., the first cultivated representative of the candidate phylum 'Eremiobacterota', is a metabolically versatile aerobic anoxygenic phototroph.</title>
        <authorList>
            <person name="Yabe S."/>
            <person name="Muto K."/>
            <person name="Abe K."/>
            <person name="Yokota A."/>
            <person name="Staudigel H."/>
            <person name="Tebo B.M."/>
        </authorList>
    </citation>
    <scope>NUCLEOTIDE SEQUENCE [LARGE SCALE GENOMIC DNA]</scope>
    <source>
        <strain evidence="1 2">WC8-2</strain>
    </source>
</reference>
<dbReference type="Pfam" id="PF12900">
    <property type="entry name" value="Pyridox_ox_2"/>
    <property type="match status" value="1"/>
</dbReference>
<dbReference type="AlphaFoldDB" id="A0AAN2C7A7"/>
<dbReference type="EMBL" id="AP025523">
    <property type="protein sequence ID" value="BDE04830.1"/>
    <property type="molecule type" value="Genomic_DNA"/>
</dbReference>
<dbReference type="InterPro" id="IPR012349">
    <property type="entry name" value="Split_barrel_FMN-bd"/>
</dbReference>
<dbReference type="PANTHER" id="PTHR34071">
    <property type="entry name" value="5-NITROIMIDAZOLE ANTIBIOTICS RESISTANCE PROTEIN, NIMA-FAMILY-RELATED PROTEIN-RELATED"/>
    <property type="match status" value="1"/>
</dbReference>
<name>A0AAN2C7A7_UNVUL</name>
<dbReference type="SUPFAM" id="SSF50475">
    <property type="entry name" value="FMN-binding split barrel"/>
    <property type="match status" value="1"/>
</dbReference>
<organism evidence="1 2">
    <name type="scientific">Vulcanimicrobium alpinum</name>
    <dbReference type="NCBI Taxonomy" id="3016050"/>
    <lineage>
        <taxon>Bacteria</taxon>
        <taxon>Bacillati</taxon>
        <taxon>Vulcanimicrobiota</taxon>
        <taxon>Vulcanimicrobiia</taxon>
        <taxon>Vulcanimicrobiales</taxon>
        <taxon>Vulcanimicrobiaceae</taxon>
        <taxon>Vulcanimicrobium</taxon>
    </lineage>
</organism>